<protein>
    <submittedName>
        <fullName evidence="1">Uncharacterized protein</fullName>
    </submittedName>
</protein>
<dbReference type="Proteomes" id="UP001159364">
    <property type="component" value="Linkage Group LG02"/>
</dbReference>
<dbReference type="Gene3D" id="3.20.20.80">
    <property type="entry name" value="Glycosidases"/>
    <property type="match status" value="1"/>
</dbReference>
<proteinExistence type="predicted"/>
<name>A0AAV8U375_9ROSI</name>
<gene>
    <name evidence="1" type="ORF">K2173_027997</name>
</gene>
<evidence type="ECO:0000313" key="2">
    <source>
        <dbReference type="Proteomes" id="UP001159364"/>
    </source>
</evidence>
<accession>A0AAV8U375</accession>
<evidence type="ECO:0000313" key="1">
    <source>
        <dbReference type="EMBL" id="KAJ8772820.1"/>
    </source>
</evidence>
<sequence>MYLKHHKQAVGTIGVNYGRIANNLPTPTNVVQLLKSQDIFLQLGQDQHLKMLLRESGVSGSSISILLANFPEALLQTSQEFSRVVEEVKEMGFDPKKLTFVLAGMP</sequence>
<dbReference type="EMBL" id="JAIWQS010000002">
    <property type="protein sequence ID" value="KAJ8772820.1"/>
    <property type="molecule type" value="Genomic_DNA"/>
</dbReference>
<keyword evidence="2" id="KW-1185">Reference proteome</keyword>
<comment type="caution">
    <text evidence="1">The sequence shown here is derived from an EMBL/GenBank/DDBJ whole genome shotgun (WGS) entry which is preliminary data.</text>
</comment>
<reference evidence="1 2" key="1">
    <citation type="submission" date="2021-09" db="EMBL/GenBank/DDBJ databases">
        <title>Genomic insights and catalytic innovation underlie evolution of tropane alkaloids biosynthesis.</title>
        <authorList>
            <person name="Wang Y.-J."/>
            <person name="Tian T."/>
            <person name="Huang J.-P."/>
            <person name="Huang S.-X."/>
        </authorList>
    </citation>
    <scope>NUCLEOTIDE SEQUENCE [LARGE SCALE GENOMIC DNA]</scope>
    <source>
        <strain evidence="1">KIB-2018</strain>
        <tissue evidence="1">Leaf</tissue>
    </source>
</reference>
<organism evidence="1 2">
    <name type="scientific">Erythroxylum novogranatense</name>
    <dbReference type="NCBI Taxonomy" id="1862640"/>
    <lineage>
        <taxon>Eukaryota</taxon>
        <taxon>Viridiplantae</taxon>
        <taxon>Streptophyta</taxon>
        <taxon>Embryophyta</taxon>
        <taxon>Tracheophyta</taxon>
        <taxon>Spermatophyta</taxon>
        <taxon>Magnoliopsida</taxon>
        <taxon>eudicotyledons</taxon>
        <taxon>Gunneridae</taxon>
        <taxon>Pentapetalae</taxon>
        <taxon>rosids</taxon>
        <taxon>fabids</taxon>
        <taxon>Malpighiales</taxon>
        <taxon>Erythroxylaceae</taxon>
        <taxon>Erythroxylum</taxon>
    </lineage>
</organism>
<dbReference type="AlphaFoldDB" id="A0AAV8U375"/>